<dbReference type="GO" id="GO:0004792">
    <property type="term" value="F:thiosulfate-cyanide sulfurtransferase activity"/>
    <property type="evidence" value="ECO:0007669"/>
    <property type="project" value="TreeGrafter"/>
</dbReference>
<dbReference type="SMART" id="SM00450">
    <property type="entry name" value="RHOD"/>
    <property type="match status" value="1"/>
</dbReference>
<evidence type="ECO:0000313" key="3">
    <source>
        <dbReference type="EMBL" id="PNF75571.1"/>
    </source>
</evidence>
<keyword evidence="3" id="KW-0808">Transferase</keyword>
<proteinExistence type="predicted"/>
<dbReference type="PANTHER" id="PTHR44086:SF10">
    <property type="entry name" value="THIOSULFATE SULFURTRANSFERASE_RHODANESE-LIKE DOMAIN-CONTAINING PROTEIN 3"/>
    <property type="match status" value="1"/>
</dbReference>
<dbReference type="Gene3D" id="3.40.250.10">
    <property type="entry name" value="Rhodanese-like domain"/>
    <property type="match status" value="1"/>
</dbReference>
<evidence type="ECO:0000256" key="1">
    <source>
        <dbReference type="SAM" id="SignalP"/>
    </source>
</evidence>
<name>A0A8E2QBZ9_9GAMM</name>
<dbReference type="PROSITE" id="PS50206">
    <property type="entry name" value="RHODANESE_3"/>
    <property type="match status" value="1"/>
</dbReference>
<dbReference type="Proteomes" id="UP000235881">
    <property type="component" value="Unassembled WGS sequence"/>
</dbReference>
<gene>
    <name evidence="3" type="ORF">CXK95_16165</name>
</gene>
<comment type="caution">
    <text evidence="3">The sequence shown here is derived from an EMBL/GenBank/DDBJ whole genome shotgun (WGS) entry which is preliminary data.</text>
</comment>
<feature type="chain" id="PRO_5034405854" evidence="1">
    <location>
        <begin position="19"/>
        <end position="118"/>
    </location>
</feature>
<sequence length="118" mass="12543">MRLLPLLLTLSLSLPVVAGEIDRPAAVQALQMPDTLLIDVRSSEEFAEGSIPGAINIEESALAGSIAEVAPDKDATVVLYCRTGRRSSVAQDELQALGYRNVINGGGYEELLPLLPLD</sequence>
<keyword evidence="4" id="KW-1185">Reference proteome</keyword>
<dbReference type="InterPro" id="IPR036873">
    <property type="entry name" value="Rhodanese-like_dom_sf"/>
</dbReference>
<feature type="domain" description="Rhodanese" evidence="2">
    <location>
        <begin position="31"/>
        <end position="116"/>
    </location>
</feature>
<dbReference type="Pfam" id="PF00581">
    <property type="entry name" value="Rhodanese"/>
    <property type="match status" value="1"/>
</dbReference>
<reference evidence="3 4" key="1">
    <citation type="submission" date="2018-01" db="EMBL/GenBank/DDBJ databases">
        <title>Denitrification phenotypes of diverse strains of Pseudomonas stutzeri.</title>
        <authorList>
            <person name="Milligan D.A."/>
            <person name="Bergaust L."/>
            <person name="Bakken L.R."/>
            <person name="Frostegard A."/>
        </authorList>
    </citation>
    <scope>NUCLEOTIDE SEQUENCE [LARGE SCALE GENOMIC DNA]</scope>
    <source>
        <strain evidence="3 4">DSM 50238</strain>
    </source>
</reference>
<keyword evidence="1" id="KW-0732">Signal</keyword>
<dbReference type="PANTHER" id="PTHR44086">
    <property type="entry name" value="THIOSULFATE SULFURTRANSFERASE RDL2, MITOCHONDRIAL-RELATED"/>
    <property type="match status" value="1"/>
</dbReference>
<dbReference type="RefSeq" id="WP_102829319.1">
    <property type="nucleotide sequence ID" value="NZ_CP065721.1"/>
</dbReference>
<dbReference type="CDD" id="cd00158">
    <property type="entry name" value="RHOD"/>
    <property type="match status" value="1"/>
</dbReference>
<dbReference type="AlphaFoldDB" id="A0A8E2QBZ9"/>
<dbReference type="EMBL" id="POUK01000006">
    <property type="protein sequence ID" value="PNF75571.1"/>
    <property type="molecule type" value="Genomic_DNA"/>
</dbReference>
<accession>A0A8E2QBZ9</accession>
<evidence type="ECO:0000259" key="2">
    <source>
        <dbReference type="PROSITE" id="PS50206"/>
    </source>
</evidence>
<organism evidence="3 4">
    <name type="scientific">Stutzerimonas degradans</name>
    <dbReference type="NCBI Taxonomy" id="2968968"/>
    <lineage>
        <taxon>Bacteria</taxon>
        <taxon>Pseudomonadati</taxon>
        <taxon>Pseudomonadota</taxon>
        <taxon>Gammaproteobacteria</taxon>
        <taxon>Pseudomonadales</taxon>
        <taxon>Pseudomonadaceae</taxon>
        <taxon>Stutzerimonas</taxon>
    </lineage>
</organism>
<feature type="signal peptide" evidence="1">
    <location>
        <begin position="1"/>
        <end position="18"/>
    </location>
</feature>
<dbReference type="SUPFAM" id="SSF52821">
    <property type="entry name" value="Rhodanese/Cell cycle control phosphatase"/>
    <property type="match status" value="1"/>
</dbReference>
<protein>
    <submittedName>
        <fullName evidence="3">Sulfurtransferase</fullName>
    </submittedName>
</protein>
<dbReference type="InterPro" id="IPR001763">
    <property type="entry name" value="Rhodanese-like_dom"/>
</dbReference>
<evidence type="ECO:0000313" key="4">
    <source>
        <dbReference type="Proteomes" id="UP000235881"/>
    </source>
</evidence>